<keyword evidence="3" id="KW-1185">Reference proteome</keyword>
<evidence type="ECO:0000256" key="1">
    <source>
        <dbReference type="SAM" id="MobiDB-lite"/>
    </source>
</evidence>
<gene>
    <name evidence="2" type="ORF">RRF57_002994</name>
</gene>
<dbReference type="EMBL" id="JAWHQM010000005">
    <property type="protein sequence ID" value="KAK5627279.1"/>
    <property type="molecule type" value="Genomic_DNA"/>
</dbReference>
<comment type="caution">
    <text evidence="2">The sequence shown here is derived from an EMBL/GenBank/DDBJ whole genome shotgun (WGS) entry which is preliminary data.</text>
</comment>
<organism evidence="2 3">
    <name type="scientific">Xylaria bambusicola</name>
    <dbReference type="NCBI Taxonomy" id="326684"/>
    <lineage>
        <taxon>Eukaryota</taxon>
        <taxon>Fungi</taxon>
        <taxon>Dikarya</taxon>
        <taxon>Ascomycota</taxon>
        <taxon>Pezizomycotina</taxon>
        <taxon>Sordariomycetes</taxon>
        <taxon>Xylariomycetidae</taxon>
        <taxon>Xylariales</taxon>
        <taxon>Xylariaceae</taxon>
        <taxon>Xylaria</taxon>
    </lineage>
</organism>
<feature type="compositionally biased region" description="Polar residues" evidence="1">
    <location>
        <begin position="7"/>
        <end position="22"/>
    </location>
</feature>
<evidence type="ECO:0000313" key="2">
    <source>
        <dbReference type="EMBL" id="KAK5627279.1"/>
    </source>
</evidence>
<sequence>MGEAELRTTNNGPMARTASSSPAPLPLYIRAMLTSNTTQYDQRPEQGAQAPALLPASLQAPHPTMADSSLYMMGRKILGYNTWFGKA</sequence>
<name>A0AAN7UDY9_9PEZI</name>
<dbReference type="AlphaFoldDB" id="A0AAN7UDY9"/>
<proteinExistence type="predicted"/>
<reference evidence="2 3" key="1">
    <citation type="submission" date="2023-10" db="EMBL/GenBank/DDBJ databases">
        <title>Draft genome sequence of Xylaria bambusicola isolate GMP-LS, the root and basal stem rot pathogen of sugarcane in Indonesia.</title>
        <authorList>
            <person name="Selvaraj P."/>
            <person name="Muralishankar V."/>
            <person name="Muruganantham S."/>
            <person name="Sp S."/>
            <person name="Haryani S."/>
            <person name="Lau K.J.X."/>
            <person name="Naqvi N.I."/>
        </authorList>
    </citation>
    <scope>NUCLEOTIDE SEQUENCE [LARGE SCALE GENOMIC DNA]</scope>
    <source>
        <strain evidence="2">GMP-LS</strain>
    </source>
</reference>
<accession>A0AAN7UDY9</accession>
<protein>
    <submittedName>
        <fullName evidence="2">Uncharacterized protein</fullName>
    </submittedName>
</protein>
<dbReference type="Proteomes" id="UP001305414">
    <property type="component" value="Unassembled WGS sequence"/>
</dbReference>
<feature type="region of interest" description="Disordered" evidence="1">
    <location>
        <begin position="1"/>
        <end position="23"/>
    </location>
</feature>
<evidence type="ECO:0000313" key="3">
    <source>
        <dbReference type="Proteomes" id="UP001305414"/>
    </source>
</evidence>